<dbReference type="NCBIfam" id="NF041742">
    <property type="entry name" value="WGxxGxxG_fam"/>
    <property type="match status" value="1"/>
</dbReference>
<dbReference type="NCBIfam" id="NF038039">
    <property type="entry name" value="WGxxGxxG-CTERM"/>
    <property type="match status" value="1"/>
</dbReference>
<dbReference type="Proteomes" id="UP000441797">
    <property type="component" value="Unassembled WGS sequence"/>
</dbReference>
<protein>
    <submittedName>
        <fullName evidence="2">Uncharacterized protein</fullName>
    </submittedName>
</protein>
<evidence type="ECO:0000256" key="1">
    <source>
        <dbReference type="SAM" id="Phobius"/>
    </source>
</evidence>
<keyword evidence="1" id="KW-0812">Transmembrane</keyword>
<name>A0A6N8G1R7_9CHRO</name>
<dbReference type="AlphaFoldDB" id="A0A6N8G1R7"/>
<feature type="transmembrane region" description="Helical" evidence="1">
    <location>
        <begin position="53"/>
        <end position="72"/>
    </location>
</feature>
<reference evidence="2 3" key="1">
    <citation type="journal article" date="2019" name="Front. Microbiol.">
        <title>Genomic Features for Desiccation Tolerance and Sugar Biosynthesis in the Extremophile Gloeocapsopsis sp. UTEX B3054.</title>
        <authorList>
            <person name="Urrejola C."/>
            <person name="Alcorta J."/>
            <person name="Salas L."/>
            <person name="Vasquez M."/>
            <person name="Polz M.F."/>
            <person name="Vicuna R."/>
            <person name="Diez B."/>
        </authorList>
    </citation>
    <scope>NUCLEOTIDE SEQUENCE [LARGE SCALE GENOMIC DNA]</scope>
    <source>
        <strain evidence="2 3">1H9</strain>
    </source>
</reference>
<keyword evidence="1" id="KW-1133">Transmembrane helix</keyword>
<sequence length="83" mass="8890">MKGFKLSKFVSTGALILSAALLIFTLSSCAPRPVTTVPPTTVAPRVVYADNGFDWGWLGLIGLFGLAGLTGGRKRRDDTTTRY</sequence>
<keyword evidence="3" id="KW-1185">Reference proteome</keyword>
<evidence type="ECO:0000313" key="2">
    <source>
        <dbReference type="EMBL" id="MUL39283.1"/>
    </source>
</evidence>
<evidence type="ECO:0000313" key="3">
    <source>
        <dbReference type="Proteomes" id="UP000441797"/>
    </source>
</evidence>
<organism evidence="2 3">
    <name type="scientific">Gloeocapsopsis dulcis AAB1 = 1H9</name>
    <dbReference type="NCBI Taxonomy" id="1433147"/>
    <lineage>
        <taxon>Bacteria</taxon>
        <taxon>Bacillati</taxon>
        <taxon>Cyanobacteriota</taxon>
        <taxon>Cyanophyceae</taxon>
        <taxon>Oscillatoriophycideae</taxon>
        <taxon>Chroococcales</taxon>
        <taxon>Chroococcaceae</taxon>
        <taxon>Gloeocapsopsis</taxon>
        <taxon>Gloeocapsopsis dulcis</taxon>
    </lineage>
</organism>
<comment type="caution">
    <text evidence="2">The sequence shown here is derived from an EMBL/GenBank/DDBJ whole genome shotgun (WGS) entry which is preliminary data.</text>
</comment>
<keyword evidence="1" id="KW-0472">Membrane</keyword>
<accession>A0A6N8G1R7</accession>
<gene>
    <name evidence="2" type="ORF">BWI75_24080</name>
</gene>
<proteinExistence type="predicted"/>
<dbReference type="PROSITE" id="PS51257">
    <property type="entry name" value="PROKAR_LIPOPROTEIN"/>
    <property type="match status" value="1"/>
</dbReference>
<dbReference type="RefSeq" id="WP_105221584.1">
    <property type="nucleotide sequence ID" value="NZ_CAWNSU010000103.1"/>
</dbReference>
<dbReference type="EMBL" id="NAPY01000071">
    <property type="protein sequence ID" value="MUL39283.1"/>
    <property type="molecule type" value="Genomic_DNA"/>
</dbReference>